<dbReference type="InterPro" id="IPR023885">
    <property type="entry name" value="4Fe4S-binding_SPASM_dom"/>
</dbReference>
<dbReference type="InterPro" id="IPR013785">
    <property type="entry name" value="Aldolase_TIM"/>
</dbReference>
<evidence type="ECO:0000256" key="1">
    <source>
        <dbReference type="ARBA" id="ARBA00001966"/>
    </source>
</evidence>
<comment type="caution">
    <text evidence="8">The sequence shown here is derived from an EMBL/GenBank/DDBJ whole genome shotgun (WGS) entry which is preliminary data.</text>
</comment>
<name>A0A368ZAI4_9FLAO</name>
<dbReference type="SFLD" id="SFLDS00029">
    <property type="entry name" value="Radical_SAM"/>
    <property type="match status" value="1"/>
</dbReference>
<evidence type="ECO:0000313" key="8">
    <source>
        <dbReference type="EMBL" id="RCW89796.1"/>
    </source>
</evidence>
<gene>
    <name evidence="8" type="ORF">DFQ08_10911</name>
</gene>
<dbReference type="PANTHER" id="PTHR43273:SF3">
    <property type="entry name" value="ANAEROBIC SULFATASE-MATURATING ENZYME HOMOLOG ASLB-RELATED"/>
    <property type="match status" value="1"/>
</dbReference>
<dbReference type="PANTHER" id="PTHR43273">
    <property type="entry name" value="ANAEROBIC SULFATASE-MATURATING ENZYME HOMOLOG ASLB-RELATED"/>
    <property type="match status" value="1"/>
</dbReference>
<dbReference type="CDD" id="cd01335">
    <property type="entry name" value="Radical_SAM"/>
    <property type="match status" value="1"/>
</dbReference>
<evidence type="ECO:0000313" key="9">
    <source>
        <dbReference type="Proteomes" id="UP000253436"/>
    </source>
</evidence>
<dbReference type="AlphaFoldDB" id="A0A368ZAI4"/>
<evidence type="ECO:0000256" key="5">
    <source>
        <dbReference type="ARBA" id="ARBA00023014"/>
    </source>
</evidence>
<dbReference type="InterPro" id="IPR007197">
    <property type="entry name" value="rSAM"/>
</dbReference>
<organism evidence="8 9">
    <name type="scientific">Winogradskyella arenosi</name>
    <dbReference type="NCBI Taxonomy" id="533325"/>
    <lineage>
        <taxon>Bacteria</taxon>
        <taxon>Pseudomonadati</taxon>
        <taxon>Bacteroidota</taxon>
        <taxon>Flavobacteriia</taxon>
        <taxon>Flavobacteriales</taxon>
        <taxon>Flavobacteriaceae</taxon>
        <taxon>Winogradskyella</taxon>
    </lineage>
</organism>
<dbReference type="Pfam" id="PF04055">
    <property type="entry name" value="Radical_SAM"/>
    <property type="match status" value="1"/>
</dbReference>
<dbReference type="SUPFAM" id="SSF102114">
    <property type="entry name" value="Radical SAM enzymes"/>
    <property type="match status" value="1"/>
</dbReference>
<evidence type="ECO:0000256" key="2">
    <source>
        <dbReference type="ARBA" id="ARBA00022691"/>
    </source>
</evidence>
<dbReference type="EMBL" id="QPJO01000009">
    <property type="protein sequence ID" value="RCW89796.1"/>
    <property type="molecule type" value="Genomic_DNA"/>
</dbReference>
<dbReference type="UniPathway" id="UPA00782"/>
<dbReference type="GO" id="GO:0046872">
    <property type="term" value="F:metal ion binding"/>
    <property type="evidence" value="ECO:0007669"/>
    <property type="project" value="UniProtKB-KW"/>
</dbReference>
<sequence length="438" mass="50738">MDKLKFSQYNSLLKITSNSSVIYNSKEDKCLIIQQEMNDIFSFNPDEIKDYNPTLFNDLKSIGALVPIDINELQEVINLSKSVDNNESEFTLIINPTMNCNFKCWYCYESHILGSQLSRNTLKKVFRLIDNILEQKKELKTFVLSFFGGEPLMYYKKTSMQIIDYIRLKYDLYPQINFSINFTSNGYLVNDLILNHLLDGTESNHFQITLDGGKEYHNKVRDSGKKEGSYFKILDAIKLLIKNNIQVLLRINYTAENIDSVAGIEKDIRDIPIADRENLTIGMFRVWQDDKGVDIKEKVDSTKLLFSESNFRIDINETILDNLKNPCYADKKNELLVNFNGDIYKCTARDFNQENKYGTLNENGEVDWIDDKLNEWENIKIQSKACQSCRILPLCGGGCHQVNLETKGLDTCQMGYNDDDKDNVIMMRLSEYFVNEEV</sequence>
<dbReference type="SFLD" id="SFLDG01067">
    <property type="entry name" value="SPASM/twitch_domain_containing"/>
    <property type="match status" value="1"/>
</dbReference>
<accession>A0A368ZAI4</accession>
<evidence type="ECO:0000256" key="4">
    <source>
        <dbReference type="ARBA" id="ARBA00023004"/>
    </source>
</evidence>
<dbReference type="GO" id="GO:0051536">
    <property type="term" value="F:iron-sulfur cluster binding"/>
    <property type="evidence" value="ECO:0007669"/>
    <property type="project" value="UniProtKB-KW"/>
</dbReference>
<reference evidence="8 9" key="1">
    <citation type="submission" date="2018-07" db="EMBL/GenBank/DDBJ databases">
        <title>Genomic Encyclopedia of Type Strains, Phase III (KMG-III): the genomes of soil and plant-associated and newly described type strains.</title>
        <authorList>
            <person name="Whitman W."/>
        </authorList>
    </citation>
    <scope>NUCLEOTIDE SEQUENCE [LARGE SCALE GENOMIC DNA]</scope>
    <source>
        <strain evidence="8 9">CECT 7958</strain>
    </source>
</reference>
<keyword evidence="3" id="KW-0479">Metal-binding</keyword>
<keyword evidence="5" id="KW-0411">Iron-sulfur</keyword>
<protein>
    <recommendedName>
        <fullName evidence="7">Radical SAM core domain-containing protein</fullName>
    </recommendedName>
</protein>
<evidence type="ECO:0000256" key="6">
    <source>
        <dbReference type="ARBA" id="ARBA00023601"/>
    </source>
</evidence>
<evidence type="ECO:0000256" key="3">
    <source>
        <dbReference type="ARBA" id="ARBA00022723"/>
    </source>
</evidence>
<proteinExistence type="inferred from homology"/>
<dbReference type="Proteomes" id="UP000253436">
    <property type="component" value="Unassembled WGS sequence"/>
</dbReference>
<keyword evidence="4" id="KW-0408">Iron</keyword>
<feature type="domain" description="Radical SAM core" evidence="7">
    <location>
        <begin position="86"/>
        <end position="316"/>
    </location>
</feature>
<comment type="cofactor">
    <cofactor evidence="1">
        <name>[4Fe-4S] cluster</name>
        <dbReference type="ChEBI" id="CHEBI:49883"/>
    </cofactor>
</comment>
<dbReference type="Gene3D" id="3.20.20.70">
    <property type="entry name" value="Aldolase class I"/>
    <property type="match status" value="1"/>
</dbReference>
<dbReference type="RefSeq" id="WP_114311003.1">
    <property type="nucleotide sequence ID" value="NZ_QPJO01000009.1"/>
</dbReference>
<dbReference type="GO" id="GO:0016491">
    <property type="term" value="F:oxidoreductase activity"/>
    <property type="evidence" value="ECO:0007669"/>
    <property type="project" value="InterPro"/>
</dbReference>
<keyword evidence="9" id="KW-1185">Reference proteome</keyword>
<dbReference type="InterPro" id="IPR023867">
    <property type="entry name" value="Sulphatase_maturase_rSAM"/>
</dbReference>
<comment type="similarity">
    <text evidence="6">Belongs to the radical SAM superfamily. Anaerobic sulfatase-maturating enzyme family.</text>
</comment>
<dbReference type="OrthoDB" id="9808591at2"/>
<dbReference type="NCBIfam" id="TIGR04085">
    <property type="entry name" value="rSAM_more_4Fe4S"/>
    <property type="match status" value="1"/>
</dbReference>
<keyword evidence="2" id="KW-0949">S-adenosyl-L-methionine</keyword>
<dbReference type="InterPro" id="IPR058240">
    <property type="entry name" value="rSAM_sf"/>
</dbReference>
<dbReference type="PROSITE" id="PS51918">
    <property type="entry name" value="RADICAL_SAM"/>
    <property type="match status" value="1"/>
</dbReference>
<evidence type="ECO:0000259" key="7">
    <source>
        <dbReference type="PROSITE" id="PS51918"/>
    </source>
</evidence>